<dbReference type="eggNOG" id="COG3409">
    <property type="taxonomic scope" value="Bacteria"/>
</dbReference>
<dbReference type="HOGENOM" id="CLU_275914_0_0_11"/>
<dbReference type="NCBIfam" id="NF012197">
    <property type="entry name" value="lonely_Cys"/>
    <property type="match status" value="1"/>
</dbReference>
<feature type="compositionally biased region" description="Acidic residues" evidence="1">
    <location>
        <begin position="995"/>
        <end position="1009"/>
    </location>
</feature>
<feature type="compositionally biased region" description="Pro residues" evidence="1">
    <location>
        <begin position="333"/>
        <end position="349"/>
    </location>
</feature>
<feature type="non-terminal residue" evidence="2">
    <location>
        <position position="1156"/>
    </location>
</feature>
<dbReference type="InterPro" id="IPR024079">
    <property type="entry name" value="MetalloPept_cat_dom_sf"/>
</dbReference>
<dbReference type="AlphaFoldDB" id="D9Y002"/>
<name>D9Y002_9ACTN</name>
<dbReference type="Gene3D" id="3.40.390.10">
    <property type="entry name" value="Collagenase (Catalytic Domain)"/>
    <property type="match status" value="1"/>
</dbReference>
<evidence type="ECO:0000313" key="3">
    <source>
        <dbReference type="Proteomes" id="UP000002968"/>
    </source>
</evidence>
<sequence length="1156" mass="123468">MSAGLIPSGSTPSGSTPARLTPAEFASVAARLMTQVPDGVEQPVSAGDRARAQVARMLQDPAVAARLLKGGSRVLVVPRGEALTSLDAFRFLRGAVTGDGRPWDDVRGVGTRTAAVTEENLLGERTTVGTGKSAYPDGYSTTLHEFAHTIHLHALDPVDRQRITNAFRTTTRAGEAGNWPDGPLYGYDADGRRSAPNYSSSNELEFFAQLSNVYLMANGGDDPYTGLPRNNAGPEWVRTRQPALYPLLRRLYGEGPRPRPRPRHPRSVEPARPRGSRPADVNPVEATDTENEALARARALWDVAEGNPGDGSDSSVAVRALWDGTTGTHTPQPHTPAPLPLPLPLPSPEPAARSAAAPPPTDSAARQRLQELWALVDATFGSQPLSQELRNGLFNSLRVIEAARARHPHLGRGPLDLAGITRTLLHLAPDAPVDAALHYDALTLASSAHRRGRAGSLDAIAAYGLTRQGYPQQTALGGDDGAPYGRNWAGRPGIRLHMDVVADPQGVRPSPWGPDAYAVVAERDAGGRVLADGKPVSDEEFAELVLHDPGRRPDVPVVVLIAEEDGRNEALVRAIADRTRARAWFTYGDLRLETAPTGRRVPFLTAPPPGSDPAGTWVPADPDLVPDDPEATVRASNGTLFPDSDIHSYPLVTVDGQALTGRAFLDAHDMALREEALRVVSAIQHYVNVMEGLPGVYAGRQSGLLPLPRGLDGSYIAVGHGDSGRTTLPRRSTRANQAVHPRQLGRVLARRRSMRTLPPEAPVWLLLCELSMTRADQDLLAHPSSAQYVANETRRTVFTVDRQISPSEAEGGLPPHLVVYDDPDNPVGHVEEFRPEPGTAALDALADLGGLPGDLPGRTERALHWVRALRQTHGVHIDSDPDREAEFHELIEGFGALERLRFQEAGNTDPGLLTWGGLRHMVGQYAARQGWDRSLTAGSLAHLLHAARTGRLRPSDAAGPTAAAAPPVSTVTLAPADGVSRQAGPGGLPGTGPGPDDEAGGVAVQDDDGPSPASPAFPSRARVAFEYRHRDVTDPDQRRQLADLAQQIVVSGLRDLRAGLRLPTITVTGYSNGPRFVLSGDAVEHAATVGRQRAEAVRDLLLDEIRRQLELNEQAVRDVAEVRGGTVRAEDFTVTAESGGRDIGTVGPVDGATGRA</sequence>
<feature type="region of interest" description="Disordered" evidence="1">
    <location>
        <begin position="251"/>
        <end position="289"/>
    </location>
</feature>
<dbReference type="STRING" id="467200.SSRG_01778"/>
<feature type="region of interest" description="Disordered" evidence="1">
    <location>
        <begin position="977"/>
        <end position="1020"/>
    </location>
</feature>
<dbReference type="GO" id="GO:0008237">
    <property type="term" value="F:metallopeptidase activity"/>
    <property type="evidence" value="ECO:0007669"/>
    <property type="project" value="InterPro"/>
</dbReference>
<reference evidence="2" key="1">
    <citation type="submission" date="2009-02" db="EMBL/GenBank/DDBJ databases">
        <title>Annotation of Streptomyces griseoflavus strain Tu4000.</title>
        <authorList>
            <consortium name="The Broad Institute Genome Sequencing Platform"/>
            <consortium name="Broad Institute Microbial Sequencing Center"/>
            <person name="Fischbach M."/>
            <person name="Godfrey P."/>
            <person name="Ward D."/>
            <person name="Young S."/>
            <person name="Zeng Q."/>
            <person name="Koehrsen M."/>
            <person name="Alvarado L."/>
            <person name="Berlin A.M."/>
            <person name="Bochicchio J."/>
            <person name="Borenstein D."/>
            <person name="Chapman S.B."/>
            <person name="Chen Z."/>
            <person name="Engels R."/>
            <person name="Freedman E."/>
            <person name="Gellesch M."/>
            <person name="Goldberg J."/>
            <person name="Griggs A."/>
            <person name="Gujja S."/>
            <person name="Heilman E.R."/>
            <person name="Heiman D.I."/>
            <person name="Hepburn T.A."/>
            <person name="Howarth C."/>
            <person name="Jen D."/>
            <person name="Larson L."/>
            <person name="Lewis B."/>
            <person name="Mehta T."/>
            <person name="Park D."/>
            <person name="Pearson M."/>
            <person name="Richards J."/>
            <person name="Roberts A."/>
            <person name="Saif S."/>
            <person name="Shea T.D."/>
            <person name="Shenoy N."/>
            <person name="Sisk P."/>
            <person name="Stolte C."/>
            <person name="Sykes S.N."/>
            <person name="Thomson T."/>
            <person name="Walk T."/>
            <person name="White J."/>
            <person name="Yandava C."/>
            <person name="Straight P."/>
            <person name="Clardy J."/>
            <person name="Hung D."/>
            <person name="Kolter R."/>
            <person name="Mekalanos J."/>
            <person name="Walker S."/>
            <person name="Walsh C.T."/>
            <person name="Wieland-Brown L.C."/>
            <person name="Haas B."/>
            <person name="Nusbaum C."/>
            <person name="Birren B."/>
        </authorList>
    </citation>
    <scope>NUCLEOTIDE SEQUENCE [LARGE SCALE GENOMIC DNA]</scope>
    <source>
        <strain evidence="2">Tu4000</strain>
    </source>
</reference>
<protein>
    <recommendedName>
        <fullName evidence="4">LigA protein</fullName>
    </recommendedName>
</protein>
<evidence type="ECO:0008006" key="4">
    <source>
        <dbReference type="Google" id="ProtNLM"/>
    </source>
</evidence>
<gene>
    <name evidence="2" type="ORF">SSRG_01778</name>
</gene>
<proteinExistence type="predicted"/>
<accession>D9Y002</accession>
<feature type="compositionally biased region" description="Low complexity" evidence="1">
    <location>
        <begin position="1010"/>
        <end position="1020"/>
    </location>
</feature>
<feature type="region of interest" description="Disordered" evidence="1">
    <location>
        <begin position="324"/>
        <end position="364"/>
    </location>
</feature>
<evidence type="ECO:0000313" key="2">
    <source>
        <dbReference type="EMBL" id="EFL38974.1"/>
    </source>
</evidence>
<feature type="compositionally biased region" description="Gly residues" evidence="1">
    <location>
        <begin position="984"/>
        <end position="993"/>
    </location>
</feature>
<dbReference type="eggNOG" id="COG1595">
    <property type="taxonomic scope" value="Bacteria"/>
</dbReference>
<keyword evidence="3" id="KW-1185">Reference proteome</keyword>
<evidence type="ECO:0000256" key="1">
    <source>
        <dbReference type="SAM" id="MobiDB-lite"/>
    </source>
</evidence>
<organism evidence="2 3">
    <name type="scientific">Streptomyces griseoflavus Tu4000</name>
    <dbReference type="NCBI Taxonomy" id="467200"/>
    <lineage>
        <taxon>Bacteria</taxon>
        <taxon>Bacillati</taxon>
        <taxon>Actinomycetota</taxon>
        <taxon>Actinomycetes</taxon>
        <taxon>Kitasatosporales</taxon>
        <taxon>Streptomycetaceae</taxon>
        <taxon>Streptomyces</taxon>
    </lineage>
</organism>
<dbReference type="SUPFAM" id="SSF55486">
    <property type="entry name" value="Metalloproteases ('zincins'), catalytic domain"/>
    <property type="match status" value="1"/>
</dbReference>
<dbReference type="EMBL" id="GG657758">
    <property type="protein sequence ID" value="EFL38974.1"/>
    <property type="molecule type" value="Genomic_DNA"/>
</dbReference>
<dbReference type="Proteomes" id="UP000002968">
    <property type="component" value="Unassembled WGS sequence"/>
</dbReference>